<reference evidence="1 2" key="1">
    <citation type="journal article" date="2022" name="DNA Res.">
        <title>Chromosomal-level genome assembly of the orchid tree Bauhinia variegata (Leguminosae; Cercidoideae) supports the allotetraploid origin hypothesis of Bauhinia.</title>
        <authorList>
            <person name="Zhong Y."/>
            <person name="Chen Y."/>
            <person name="Zheng D."/>
            <person name="Pang J."/>
            <person name="Liu Y."/>
            <person name="Luo S."/>
            <person name="Meng S."/>
            <person name="Qian L."/>
            <person name="Wei D."/>
            <person name="Dai S."/>
            <person name="Zhou R."/>
        </authorList>
    </citation>
    <scope>NUCLEOTIDE SEQUENCE [LARGE SCALE GENOMIC DNA]</scope>
    <source>
        <strain evidence="1">BV-YZ2020</strain>
    </source>
</reference>
<sequence>MQLRPRAHHIKDLLLECRDRTSVVKLHALMILTGTFTKGKINGQLIGSYARIGDPVLARQVFDKSPKRGVDVWNAMIIAYSRKGYPGEVLCLYRQMISEGIRPDSSTFTVALKACSRLLDLNMGENIWGKAVADGYRDDVFVASSVLNLFVKCGKMDEAMQVFNKMPRKDVVCWTTMLSGYAQCGRAIEALNVYREMQKEGMKGDGVVMLSLAQASASLGDSRLGLSVHGYLLRRHIEMDTLIETTLVDMYAKTGHSELAFRVFMNMPHKNIISWGALISAFARKGFAENALRLVVEMQNDGYEPDTVCLVGALLACSQVGFLKMGKSIHGYIIRRLEFERVSGTALIDMYSKCGTVSCARALFDQIGLRDVISWNAMISSYGVHGQGKEALSLFLQMAETNIEPDHSTFASLLSALSHSGLVEEGRYWFDILVNKYKIPPNDKHYVCMIDLLARAGQVEEALKLIDSMNAQPGLTVWVALLAGCCNHAKFSIGEKVAKKVLEMNPNDQGIYTLVSNFFAMAQKWNEVAEVKKVMKLSQRKKVPGYSVVDINGKQHAFVMEDKSHHEYKSIVLIMDNLDHEMRETGYFYNTEFLFLALE</sequence>
<protein>
    <submittedName>
        <fullName evidence="1">Uncharacterized protein</fullName>
    </submittedName>
</protein>
<proteinExistence type="predicted"/>
<evidence type="ECO:0000313" key="2">
    <source>
        <dbReference type="Proteomes" id="UP000828941"/>
    </source>
</evidence>
<keyword evidence="2" id="KW-1185">Reference proteome</keyword>
<dbReference type="EMBL" id="CM039427">
    <property type="protein sequence ID" value="KAI4354330.1"/>
    <property type="molecule type" value="Genomic_DNA"/>
</dbReference>
<dbReference type="Proteomes" id="UP000828941">
    <property type="component" value="Chromosome 2"/>
</dbReference>
<name>A0ACB9Q155_BAUVA</name>
<evidence type="ECO:0000313" key="1">
    <source>
        <dbReference type="EMBL" id="KAI4354330.1"/>
    </source>
</evidence>
<accession>A0ACB9Q155</accession>
<gene>
    <name evidence="1" type="ORF">L6164_003200</name>
</gene>
<comment type="caution">
    <text evidence="1">The sequence shown here is derived from an EMBL/GenBank/DDBJ whole genome shotgun (WGS) entry which is preliminary data.</text>
</comment>
<organism evidence="1 2">
    <name type="scientific">Bauhinia variegata</name>
    <name type="common">Purple orchid tree</name>
    <name type="synonym">Phanera variegata</name>
    <dbReference type="NCBI Taxonomy" id="167791"/>
    <lineage>
        <taxon>Eukaryota</taxon>
        <taxon>Viridiplantae</taxon>
        <taxon>Streptophyta</taxon>
        <taxon>Embryophyta</taxon>
        <taxon>Tracheophyta</taxon>
        <taxon>Spermatophyta</taxon>
        <taxon>Magnoliopsida</taxon>
        <taxon>eudicotyledons</taxon>
        <taxon>Gunneridae</taxon>
        <taxon>Pentapetalae</taxon>
        <taxon>rosids</taxon>
        <taxon>fabids</taxon>
        <taxon>Fabales</taxon>
        <taxon>Fabaceae</taxon>
        <taxon>Cercidoideae</taxon>
        <taxon>Cercideae</taxon>
        <taxon>Bauhiniinae</taxon>
        <taxon>Bauhinia</taxon>
    </lineage>
</organism>